<dbReference type="GO" id="GO:0008017">
    <property type="term" value="F:microtubule binding"/>
    <property type="evidence" value="ECO:0007669"/>
    <property type="project" value="InterPro"/>
</dbReference>
<dbReference type="GO" id="GO:0005730">
    <property type="term" value="C:nucleolus"/>
    <property type="evidence" value="ECO:0007669"/>
    <property type="project" value="TreeGrafter"/>
</dbReference>
<evidence type="ECO:0000256" key="2">
    <source>
        <dbReference type="ARBA" id="ARBA00022490"/>
    </source>
</evidence>
<dbReference type="Pfam" id="PF13925">
    <property type="entry name" value="Katanin_con80"/>
    <property type="match status" value="1"/>
</dbReference>
<keyword evidence="3" id="KW-0206">Cytoskeleton</keyword>
<feature type="domain" description="Katanin p80 subunit C-terminal" evidence="4">
    <location>
        <begin position="12"/>
        <end position="99"/>
    </location>
</feature>
<dbReference type="PANTHER" id="PTHR14682">
    <property type="entry name" value="KATNB1-LIKE PROTEIN 1"/>
    <property type="match status" value="1"/>
</dbReference>
<evidence type="ECO:0000256" key="1">
    <source>
        <dbReference type="ARBA" id="ARBA00004245"/>
    </source>
</evidence>
<reference evidence="5" key="3">
    <citation type="submission" date="2025-09" db="UniProtKB">
        <authorList>
            <consortium name="Ensembl"/>
        </authorList>
    </citation>
    <scope>IDENTIFICATION</scope>
</reference>
<dbReference type="AlphaFoldDB" id="H2YGH5"/>
<dbReference type="GeneTree" id="ENSGT00390000012351"/>
<dbReference type="Ensembl" id="ENSCSAVT00000004488.1">
    <property type="protein sequence ID" value="ENSCSAVP00000004424.1"/>
    <property type="gene ID" value="ENSCSAVG00000002620.1"/>
</dbReference>
<reference evidence="5" key="2">
    <citation type="submission" date="2025-08" db="UniProtKB">
        <authorList>
            <consortium name="Ensembl"/>
        </authorList>
    </citation>
    <scope>IDENTIFICATION</scope>
</reference>
<protein>
    <recommendedName>
        <fullName evidence="4">Katanin p80 subunit C-terminal domain-containing protein</fullName>
    </recommendedName>
</protein>
<evidence type="ECO:0000313" key="6">
    <source>
        <dbReference type="Proteomes" id="UP000007875"/>
    </source>
</evidence>
<dbReference type="GO" id="GO:0005856">
    <property type="term" value="C:cytoskeleton"/>
    <property type="evidence" value="ECO:0007669"/>
    <property type="project" value="UniProtKB-SubCell"/>
</dbReference>
<keyword evidence="2" id="KW-0963">Cytoplasm</keyword>
<evidence type="ECO:0000259" key="4">
    <source>
        <dbReference type="Pfam" id="PF13925"/>
    </source>
</evidence>
<accession>H2YGH5</accession>
<sequence length="140" mass="15930">MSSMSHHDQITQGHAVMLSVLQSRTMRLNAALTFWKNDDIIQLISYILRTDDDSLLVDILPFLTQRLAENEKHKHAVTLGVCVDLLPVIERLLKKKYEENLPPVYSSLLSLHDLIQRLANKSGPVATKAKVVHEMLNHLK</sequence>
<dbReference type="PANTHER" id="PTHR14682:SF1">
    <property type="entry name" value="KATNB1-LIKE PROTEIN 1"/>
    <property type="match status" value="1"/>
</dbReference>
<organism evidence="5 6">
    <name type="scientific">Ciona savignyi</name>
    <name type="common">Pacific transparent sea squirt</name>
    <dbReference type="NCBI Taxonomy" id="51511"/>
    <lineage>
        <taxon>Eukaryota</taxon>
        <taxon>Metazoa</taxon>
        <taxon>Chordata</taxon>
        <taxon>Tunicata</taxon>
        <taxon>Ascidiacea</taxon>
        <taxon>Phlebobranchia</taxon>
        <taxon>Cionidae</taxon>
        <taxon>Ciona</taxon>
    </lineage>
</organism>
<dbReference type="InterPro" id="IPR042404">
    <property type="entry name" value="KATNBL1"/>
</dbReference>
<dbReference type="Proteomes" id="UP000007875">
    <property type="component" value="Unassembled WGS sequence"/>
</dbReference>
<dbReference type="InterPro" id="IPR028021">
    <property type="entry name" value="Katanin_C-terminal"/>
</dbReference>
<evidence type="ECO:0000313" key="5">
    <source>
        <dbReference type="Ensembl" id="ENSCSAVP00000004424.1"/>
    </source>
</evidence>
<evidence type="ECO:0000256" key="3">
    <source>
        <dbReference type="ARBA" id="ARBA00023212"/>
    </source>
</evidence>
<keyword evidence="6" id="KW-1185">Reference proteome</keyword>
<proteinExistence type="predicted"/>
<comment type="subcellular location">
    <subcellularLocation>
        <location evidence="1">Cytoplasm</location>
        <location evidence="1">Cytoskeleton</location>
    </subcellularLocation>
</comment>
<name>H2YGH5_CIOSA</name>
<reference evidence="6" key="1">
    <citation type="submission" date="2003-08" db="EMBL/GenBank/DDBJ databases">
        <authorList>
            <person name="Birren B."/>
            <person name="Nusbaum C."/>
            <person name="Abebe A."/>
            <person name="Abouelleil A."/>
            <person name="Adekoya E."/>
            <person name="Ait-zahra M."/>
            <person name="Allen N."/>
            <person name="Allen T."/>
            <person name="An P."/>
            <person name="Anderson M."/>
            <person name="Anderson S."/>
            <person name="Arachchi H."/>
            <person name="Armbruster J."/>
            <person name="Bachantsang P."/>
            <person name="Baldwin J."/>
            <person name="Barry A."/>
            <person name="Bayul T."/>
            <person name="Blitshsteyn B."/>
            <person name="Bloom T."/>
            <person name="Blye J."/>
            <person name="Boguslavskiy L."/>
            <person name="Borowsky M."/>
            <person name="Boukhgalter B."/>
            <person name="Brunache A."/>
            <person name="Butler J."/>
            <person name="Calixte N."/>
            <person name="Calvo S."/>
            <person name="Camarata J."/>
            <person name="Campo K."/>
            <person name="Chang J."/>
            <person name="Cheshatsang Y."/>
            <person name="Citroen M."/>
            <person name="Collymore A."/>
            <person name="Considine T."/>
            <person name="Cook A."/>
            <person name="Cooke P."/>
            <person name="Corum B."/>
            <person name="Cuomo C."/>
            <person name="David R."/>
            <person name="Dawoe T."/>
            <person name="Degray S."/>
            <person name="Dodge S."/>
            <person name="Dooley K."/>
            <person name="Dorje P."/>
            <person name="Dorjee K."/>
            <person name="Dorris L."/>
            <person name="Duffey N."/>
            <person name="Dupes A."/>
            <person name="Elkins T."/>
            <person name="Engels R."/>
            <person name="Erickson J."/>
            <person name="Farina A."/>
            <person name="Faro S."/>
            <person name="Ferreira P."/>
            <person name="Fischer H."/>
            <person name="Fitzgerald M."/>
            <person name="Foley K."/>
            <person name="Gage D."/>
            <person name="Galagan J."/>
            <person name="Gearin G."/>
            <person name="Gnerre S."/>
            <person name="Gnirke A."/>
            <person name="Goyette A."/>
            <person name="Graham J."/>
            <person name="Grandbois E."/>
            <person name="Gyaltsen K."/>
            <person name="Hafez N."/>
            <person name="Hagopian D."/>
            <person name="Hagos B."/>
            <person name="Hall J."/>
            <person name="Hatcher B."/>
            <person name="Heller A."/>
            <person name="Higgins H."/>
            <person name="Honan T."/>
            <person name="Horn A."/>
            <person name="Houde N."/>
            <person name="Hughes L."/>
            <person name="Hulme W."/>
            <person name="Husby E."/>
            <person name="Iliev I."/>
            <person name="Jaffe D."/>
            <person name="Jones C."/>
            <person name="Kamal M."/>
            <person name="Kamat A."/>
            <person name="Kamvysselis M."/>
            <person name="Karlsson E."/>
            <person name="Kells C."/>
            <person name="Kieu A."/>
            <person name="Kisner P."/>
            <person name="Kodira C."/>
            <person name="Kulbokas E."/>
            <person name="Labutti K."/>
            <person name="Lama D."/>
            <person name="Landers T."/>
            <person name="Leger J."/>
            <person name="Levine S."/>
            <person name="Lewis D."/>
            <person name="Lewis T."/>
            <person name="Lindblad-toh K."/>
            <person name="Liu X."/>
            <person name="Lokyitsang T."/>
            <person name="Lokyitsang Y."/>
            <person name="Lucien O."/>
            <person name="Lui A."/>
            <person name="Ma L.J."/>
            <person name="Mabbitt R."/>
            <person name="Macdonald J."/>
            <person name="Maclean C."/>
            <person name="Major J."/>
            <person name="Manning J."/>
            <person name="Marabella R."/>
            <person name="Maru K."/>
            <person name="Matthews C."/>
            <person name="Mauceli E."/>
            <person name="Mccarthy M."/>
            <person name="Mcdonough S."/>
            <person name="Mcghee T."/>
            <person name="Meldrim J."/>
            <person name="Meneus L."/>
            <person name="Mesirov J."/>
            <person name="Mihalev A."/>
            <person name="Mihova T."/>
            <person name="Mikkelsen T."/>
            <person name="Mlenga V."/>
            <person name="Moru K."/>
            <person name="Mozes J."/>
            <person name="Mulrain L."/>
            <person name="Munson G."/>
            <person name="Naylor J."/>
            <person name="Newes C."/>
            <person name="Nguyen C."/>
            <person name="Nguyen N."/>
            <person name="Nguyen T."/>
            <person name="Nicol R."/>
            <person name="Nielsen C."/>
            <person name="Nizzari M."/>
            <person name="Norbu C."/>
            <person name="Norbu N."/>
            <person name="O'donnell P."/>
            <person name="Okoawo O."/>
            <person name="O'leary S."/>
            <person name="Omotosho B."/>
            <person name="O'neill K."/>
            <person name="Osman S."/>
            <person name="Parker S."/>
            <person name="Perrin D."/>
            <person name="Phunkhang P."/>
            <person name="Piqani B."/>
            <person name="Purcell S."/>
            <person name="Rachupka T."/>
            <person name="Ramasamy U."/>
            <person name="Rameau R."/>
            <person name="Ray V."/>
            <person name="Raymond C."/>
            <person name="Retta R."/>
            <person name="Richardson S."/>
            <person name="Rise C."/>
            <person name="Rodriguez J."/>
            <person name="Rogers J."/>
            <person name="Rogov P."/>
            <person name="Rutman M."/>
            <person name="Schupbach R."/>
            <person name="Seaman C."/>
            <person name="Settipalli S."/>
            <person name="Sharpe T."/>
            <person name="Sheridan J."/>
            <person name="Sherpa N."/>
            <person name="Shi J."/>
            <person name="Smirnov S."/>
            <person name="Smith C."/>
            <person name="Sougnez C."/>
            <person name="Spencer B."/>
            <person name="Stalker J."/>
            <person name="Stange-thomann N."/>
            <person name="Stavropoulos S."/>
            <person name="Stetson K."/>
            <person name="Stone C."/>
            <person name="Stone S."/>
            <person name="Stubbs M."/>
            <person name="Talamas J."/>
            <person name="Tchuinga P."/>
            <person name="Tenzing P."/>
            <person name="Tesfaye S."/>
            <person name="Theodore J."/>
            <person name="Thoulutsang Y."/>
            <person name="Topham K."/>
            <person name="Towey S."/>
            <person name="Tsamla T."/>
            <person name="Tsomo N."/>
            <person name="Vallee D."/>
            <person name="Vassiliev H."/>
            <person name="Venkataraman V."/>
            <person name="Vinson J."/>
            <person name="Vo A."/>
            <person name="Wade C."/>
            <person name="Wang S."/>
            <person name="Wangchuk T."/>
            <person name="Wangdi T."/>
            <person name="Whittaker C."/>
            <person name="Wilkinson J."/>
            <person name="Wu Y."/>
            <person name="Wyman D."/>
            <person name="Yadav S."/>
            <person name="Yang S."/>
            <person name="Yang X."/>
            <person name="Yeager S."/>
            <person name="Yee E."/>
            <person name="Young G."/>
            <person name="Zainoun J."/>
            <person name="Zembeck L."/>
            <person name="Zimmer A."/>
            <person name="Zody M."/>
            <person name="Lander E."/>
        </authorList>
    </citation>
    <scope>NUCLEOTIDE SEQUENCE [LARGE SCALE GENOMIC DNA]</scope>
</reference>